<dbReference type="Proteomes" id="UP000284892">
    <property type="component" value="Unassembled WGS sequence"/>
</dbReference>
<accession>A0A420DES5</accession>
<feature type="chain" id="PRO_5019210793" description="DUF4878 domain-containing protein" evidence="1">
    <location>
        <begin position="28"/>
        <end position="122"/>
    </location>
</feature>
<evidence type="ECO:0000313" key="2">
    <source>
        <dbReference type="EMBL" id="RKE90905.1"/>
    </source>
</evidence>
<reference evidence="2 3" key="1">
    <citation type="submission" date="2018-09" db="EMBL/GenBank/DDBJ databases">
        <title>Genomic Encyclopedia of Archaeal and Bacterial Type Strains, Phase II (KMG-II): from individual species to whole genera.</title>
        <authorList>
            <person name="Goeker M."/>
        </authorList>
    </citation>
    <scope>NUCLEOTIDE SEQUENCE [LARGE SCALE GENOMIC DNA]</scope>
    <source>
        <strain evidence="2 3">DSM 26283</strain>
    </source>
</reference>
<keyword evidence="1" id="KW-0732">Signal</keyword>
<comment type="caution">
    <text evidence="2">The sequence shown here is derived from an EMBL/GenBank/DDBJ whole genome shotgun (WGS) entry which is preliminary data.</text>
</comment>
<dbReference type="AlphaFoldDB" id="A0A420DES5"/>
<dbReference type="EMBL" id="RAQJ01000006">
    <property type="protein sequence ID" value="RKE90905.1"/>
    <property type="molecule type" value="Genomic_DNA"/>
</dbReference>
<proteinExistence type="predicted"/>
<evidence type="ECO:0000256" key="1">
    <source>
        <dbReference type="SAM" id="SignalP"/>
    </source>
</evidence>
<evidence type="ECO:0008006" key="4">
    <source>
        <dbReference type="Google" id="ProtNLM"/>
    </source>
</evidence>
<evidence type="ECO:0000313" key="3">
    <source>
        <dbReference type="Proteomes" id="UP000284892"/>
    </source>
</evidence>
<dbReference type="RefSeq" id="WP_120202382.1">
    <property type="nucleotide sequence ID" value="NZ_RAQJ01000006.1"/>
</dbReference>
<feature type="signal peptide" evidence="1">
    <location>
        <begin position="1"/>
        <end position="27"/>
    </location>
</feature>
<gene>
    <name evidence="2" type="ORF">BXY80_2495</name>
</gene>
<organism evidence="2 3">
    <name type="scientific">Ichthyenterobacterium magnum</name>
    <dbReference type="NCBI Taxonomy" id="1230530"/>
    <lineage>
        <taxon>Bacteria</taxon>
        <taxon>Pseudomonadati</taxon>
        <taxon>Bacteroidota</taxon>
        <taxon>Flavobacteriia</taxon>
        <taxon>Flavobacteriales</taxon>
        <taxon>Flavobacteriaceae</taxon>
        <taxon>Ichthyenterobacterium</taxon>
    </lineage>
</organism>
<sequence length="122" mass="13917">MQFLNKKYTLIATLVLVASLISFSGFANTPTTSIIKTELVVSTFKNDKKAINYFDALKSNKAQPFNHFYSLSFKSALINYQKLKTKSYSILKVNFLTYKSKIELTVLGFSSFKKDNQSFSIR</sequence>
<name>A0A420DES5_9FLAO</name>
<keyword evidence="3" id="KW-1185">Reference proteome</keyword>
<protein>
    <recommendedName>
        <fullName evidence="4">DUF4878 domain-containing protein</fullName>
    </recommendedName>
</protein>